<organism evidence="1 2">
    <name type="scientific">Erysipelothrix inopinata</name>
    <dbReference type="NCBI Taxonomy" id="225084"/>
    <lineage>
        <taxon>Bacteria</taxon>
        <taxon>Bacillati</taxon>
        <taxon>Bacillota</taxon>
        <taxon>Erysipelotrichia</taxon>
        <taxon>Erysipelotrichales</taxon>
        <taxon>Erysipelotrichaceae</taxon>
        <taxon>Erysipelothrix</taxon>
    </lineage>
</organism>
<reference evidence="1 2" key="1">
    <citation type="submission" date="2020-08" db="EMBL/GenBank/DDBJ databases">
        <title>Genome sequence of Erysipelothrix inopinata DSM 15511T.</title>
        <authorList>
            <person name="Hyun D.-W."/>
            <person name="Bae J.-W."/>
        </authorList>
    </citation>
    <scope>NUCLEOTIDE SEQUENCE [LARGE SCALE GENOMIC DNA]</scope>
    <source>
        <strain evidence="1 2">DSM 15511</strain>
    </source>
</reference>
<dbReference type="Gene3D" id="2.60.320.10">
    <property type="entry name" value="N-utilization substance G protein NusG, insert domain"/>
    <property type="match status" value="1"/>
</dbReference>
<proteinExistence type="predicted"/>
<accession>A0A7G9RWV7</accession>
<dbReference type="KEGG" id="eio:H9L01_06820"/>
<dbReference type="Pfam" id="PF07009">
    <property type="entry name" value="NusG_II"/>
    <property type="match status" value="1"/>
</dbReference>
<dbReference type="RefSeq" id="WP_187533214.1">
    <property type="nucleotide sequence ID" value="NZ_CBCSHU010000020.1"/>
</dbReference>
<gene>
    <name evidence="1" type="ORF">H9L01_06820</name>
</gene>
<evidence type="ECO:0000313" key="1">
    <source>
        <dbReference type="EMBL" id="QNN60082.1"/>
    </source>
</evidence>
<sequence>MNRSDKIFIGIVFVLAISLFFVTGKLAEVINSDTTQAVVTYKDKEVLRINMNSNGFHTVKGEKGDVVIEVKDGQIRVADEISPLNYCSLQGWVNKTNVPIVCLPNKIIIEVQAIQSTTPEEDIFIR</sequence>
<evidence type="ECO:0000313" key="2">
    <source>
        <dbReference type="Proteomes" id="UP000515928"/>
    </source>
</evidence>
<dbReference type="InterPro" id="IPR038690">
    <property type="entry name" value="NusG_2_sf"/>
</dbReference>
<keyword evidence="2" id="KW-1185">Reference proteome</keyword>
<protein>
    <submittedName>
        <fullName evidence="1">NusG domain II-containing protein</fullName>
    </submittedName>
</protein>
<dbReference type="EMBL" id="CP060715">
    <property type="protein sequence ID" value="QNN60082.1"/>
    <property type="molecule type" value="Genomic_DNA"/>
</dbReference>
<name>A0A7G9RWV7_9FIRM</name>
<dbReference type="AlphaFoldDB" id="A0A7G9RWV7"/>
<dbReference type="Proteomes" id="UP000515928">
    <property type="component" value="Chromosome"/>
</dbReference>